<dbReference type="GO" id="GO:0016757">
    <property type="term" value="F:glycosyltransferase activity"/>
    <property type="evidence" value="ECO:0007669"/>
    <property type="project" value="UniProtKB-KW"/>
</dbReference>
<accession>A0AAW4YG47</accession>
<comment type="caution">
    <text evidence="2">The sequence shown here is derived from an EMBL/GenBank/DDBJ whole genome shotgun (WGS) entry which is preliminary data.</text>
</comment>
<dbReference type="InterPro" id="IPR001173">
    <property type="entry name" value="Glyco_trans_2-like"/>
</dbReference>
<sequence length="301" mass="34606">MKNITVVMSTFNGSKCVVRQLNSIFNQKDVFVTCLVRDDGSTDSTLDILNSYVPSKGKLIITKGENVGWEHSFMLALKESPDNDYYAFADQDDVWFADKLINGIKKIDEFTENDVAIMYHCNKISVTEDMKPLFHQVKRTAIPLNRQNAMVQEYAQGCSIIMNKKAKQLVTSYLPQKRIAHDFWCGLICYLFGNVIYDNIPQFYHISYGNNASGEGHLIGSWLSRFKSFFSGNTVYYMPYSDLEEGFKRRLTDSDLEFLYRVKTYKKSLKNKLSLLFSINFVRDSFMGTCSLKLAILLNKL</sequence>
<dbReference type="Gene3D" id="3.90.550.10">
    <property type="entry name" value="Spore Coat Polysaccharide Biosynthesis Protein SpsA, Chain A"/>
    <property type="match status" value="1"/>
</dbReference>
<proteinExistence type="predicted"/>
<name>A0AAW4YG47_9BACT</name>
<gene>
    <name evidence="2" type="ORF">LYY06_04760</name>
</gene>
<feature type="domain" description="Glycosyltransferase 2-like" evidence="1">
    <location>
        <begin position="5"/>
        <end position="142"/>
    </location>
</feature>
<evidence type="ECO:0000313" key="2">
    <source>
        <dbReference type="EMBL" id="MCE4121578.1"/>
    </source>
</evidence>
<reference evidence="2" key="1">
    <citation type="submission" date="2021-12" db="EMBL/GenBank/DDBJ databases">
        <authorList>
            <person name="Lv X."/>
        </authorList>
    </citation>
    <scope>NUCLEOTIDE SEQUENCE</scope>
    <source>
        <strain evidence="2">HF2106</strain>
    </source>
</reference>
<dbReference type="EC" id="2.4.-.-" evidence="2"/>
<organism evidence="2 3">
    <name type="scientific">Segatella copri</name>
    <dbReference type="NCBI Taxonomy" id="165179"/>
    <lineage>
        <taxon>Bacteria</taxon>
        <taxon>Pseudomonadati</taxon>
        <taxon>Bacteroidota</taxon>
        <taxon>Bacteroidia</taxon>
        <taxon>Bacteroidales</taxon>
        <taxon>Prevotellaceae</taxon>
        <taxon>Segatella</taxon>
    </lineage>
</organism>
<dbReference type="RefSeq" id="WP_233338832.1">
    <property type="nucleotide sequence ID" value="NZ_JAJTVO010000006.1"/>
</dbReference>
<dbReference type="Pfam" id="PF00535">
    <property type="entry name" value="Glycos_transf_2"/>
    <property type="match status" value="1"/>
</dbReference>
<evidence type="ECO:0000259" key="1">
    <source>
        <dbReference type="Pfam" id="PF00535"/>
    </source>
</evidence>
<dbReference type="EMBL" id="JAJTVO010000006">
    <property type="protein sequence ID" value="MCE4121578.1"/>
    <property type="molecule type" value="Genomic_DNA"/>
</dbReference>
<dbReference type="AlphaFoldDB" id="A0AAW4YG47"/>
<keyword evidence="2" id="KW-0808">Transferase</keyword>
<keyword evidence="2" id="KW-0328">Glycosyltransferase</keyword>
<dbReference type="SUPFAM" id="SSF53448">
    <property type="entry name" value="Nucleotide-diphospho-sugar transferases"/>
    <property type="match status" value="1"/>
</dbReference>
<evidence type="ECO:0000313" key="3">
    <source>
        <dbReference type="Proteomes" id="UP001200307"/>
    </source>
</evidence>
<protein>
    <submittedName>
        <fullName evidence="2">Glycosyltransferase</fullName>
        <ecNumber evidence="2">2.4.-.-</ecNumber>
    </submittedName>
</protein>
<dbReference type="Proteomes" id="UP001200307">
    <property type="component" value="Unassembled WGS sequence"/>
</dbReference>
<dbReference type="InterPro" id="IPR029044">
    <property type="entry name" value="Nucleotide-diphossugar_trans"/>
</dbReference>